<dbReference type="Proteomes" id="UP000317366">
    <property type="component" value="Unassembled WGS sequence"/>
</dbReference>
<organism evidence="3 4">
    <name type="scientific">Eiseniibacteriota bacterium</name>
    <dbReference type="NCBI Taxonomy" id="2212470"/>
    <lineage>
        <taxon>Bacteria</taxon>
        <taxon>Candidatus Eiseniibacteriota</taxon>
    </lineage>
</organism>
<dbReference type="AlphaFoldDB" id="A0A538TT88"/>
<name>A0A538TT88_UNCEI</name>
<comment type="caution">
    <text evidence="3">The sequence shown here is derived from an EMBL/GenBank/DDBJ whole genome shotgun (WGS) entry which is preliminary data.</text>
</comment>
<feature type="region of interest" description="Disordered" evidence="1">
    <location>
        <begin position="105"/>
        <end position="125"/>
    </location>
</feature>
<evidence type="ECO:0000313" key="3">
    <source>
        <dbReference type="EMBL" id="TMQ66818.1"/>
    </source>
</evidence>
<dbReference type="EMBL" id="VBOX01000006">
    <property type="protein sequence ID" value="TMQ66818.1"/>
    <property type="molecule type" value="Genomic_DNA"/>
</dbReference>
<evidence type="ECO:0000256" key="1">
    <source>
        <dbReference type="SAM" id="MobiDB-lite"/>
    </source>
</evidence>
<accession>A0A538TT88</accession>
<feature type="transmembrane region" description="Helical" evidence="2">
    <location>
        <begin position="21"/>
        <end position="44"/>
    </location>
</feature>
<keyword evidence="2" id="KW-0812">Transmembrane</keyword>
<evidence type="ECO:0008006" key="5">
    <source>
        <dbReference type="Google" id="ProtNLM"/>
    </source>
</evidence>
<protein>
    <recommendedName>
        <fullName evidence="5">DUF4282 domain-containing protein</fullName>
    </recommendedName>
</protein>
<keyword evidence="2" id="KW-1133">Transmembrane helix</keyword>
<proteinExistence type="predicted"/>
<evidence type="ECO:0000313" key="4">
    <source>
        <dbReference type="Proteomes" id="UP000317366"/>
    </source>
</evidence>
<keyword evidence="2" id="KW-0472">Membrane</keyword>
<gene>
    <name evidence="3" type="ORF">E6K77_00880</name>
</gene>
<evidence type="ECO:0000256" key="2">
    <source>
        <dbReference type="SAM" id="Phobius"/>
    </source>
</evidence>
<feature type="transmembrane region" description="Helical" evidence="2">
    <location>
        <begin position="50"/>
        <end position="69"/>
    </location>
</feature>
<sequence>MAPSSEKRFWLLRRLSKVMSVLAWIVLVIVALVVPVGLARAIVARSLEDLLQTLTYGVSGGFIFIYLLYTAQWIQVILAVEDNTKQTTYVLEKLTTLTQQIRDRLGEAADRGDRERGDVRHEDPV</sequence>
<reference evidence="3 4" key="1">
    <citation type="journal article" date="2019" name="Nat. Microbiol.">
        <title>Mediterranean grassland soil C-N compound turnover is dependent on rainfall and depth, and is mediated by genomically divergent microorganisms.</title>
        <authorList>
            <person name="Diamond S."/>
            <person name="Andeer P.F."/>
            <person name="Li Z."/>
            <person name="Crits-Christoph A."/>
            <person name="Burstein D."/>
            <person name="Anantharaman K."/>
            <person name="Lane K.R."/>
            <person name="Thomas B.C."/>
            <person name="Pan C."/>
            <person name="Northen T.R."/>
            <person name="Banfield J.F."/>
        </authorList>
    </citation>
    <scope>NUCLEOTIDE SEQUENCE [LARGE SCALE GENOMIC DNA]</scope>
    <source>
        <strain evidence="3">WS_7</strain>
    </source>
</reference>